<dbReference type="InParanoid" id="E2C6J2"/>
<keyword evidence="3" id="KW-1185">Reference proteome</keyword>
<organism evidence="3">
    <name type="scientific">Harpegnathos saltator</name>
    <name type="common">Jerdon's jumping ant</name>
    <dbReference type="NCBI Taxonomy" id="610380"/>
    <lineage>
        <taxon>Eukaryota</taxon>
        <taxon>Metazoa</taxon>
        <taxon>Ecdysozoa</taxon>
        <taxon>Arthropoda</taxon>
        <taxon>Hexapoda</taxon>
        <taxon>Insecta</taxon>
        <taxon>Pterygota</taxon>
        <taxon>Neoptera</taxon>
        <taxon>Endopterygota</taxon>
        <taxon>Hymenoptera</taxon>
        <taxon>Apocrita</taxon>
        <taxon>Aculeata</taxon>
        <taxon>Formicoidea</taxon>
        <taxon>Formicidae</taxon>
        <taxon>Ponerinae</taxon>
        <taxon>Ponerini</taxon>
        <taxon>Harpegnathos</taxon>
    </lineage>
</organism>
<evidence type="ECO:0000313" key="3">
    <source>
        <dbReference type="Proteomes" id="UP000008237"/>
    </source>
</evidence>
<sequence>MSYTVPDDSEIGWVEGIRNVAKAVQNQEGDESRADPGKRQGAARESGGRRGAMLVWENGEEPRRNQKGGEEPC</sequence>
<gene>
    <name evidence="2" type="ORF">EAI_09077</name>
</gene>
<protein>
    <submittedName>
        <fullName evidence="2">Uncharacterized protein</fullName>
    </submittedName>
</protein>
<dbReference type="AlphaFoldDB" id="E2C6J2"/>
<proteinExistence type="predicted"/>
<reference evidence="2 3" key="1">
    <citation type="journal article" date="2010" name="Science">
        <title>Genomic comparison of the ants Camponotus floridanus and Harpegnathos saltator.</title>
        <authorList>
            <person name="Bonasio R."/>
            <person name="Zhang G."/>
            <person name="Ye C."/>
            <person name="Mutti N.S."/>
            <person name="Fang X."/>
            <person name="Qin N."/>
            <person name="Donahue G."/>
            <person name="Yang P."/>
            <person name="Li Q."/>
            <person name="Li C."/>
            <person name="Zhang P."/>
            <person name="Huang Z."/>
            <person name="Berger S.L."/>
            <person name="Reinberg D."/>
            <person name="Wang J."/>
            <person name="Liebig J."/>
        </authorList>
    </citation>
    <scope>NUCLEOTIDE SEQUENCE [LARGE SCALE GENOMIC DNA]</scope>
    <source>
        <strain evidence="2 3">R22 G/1</strain>
    </source>
</reference>
<name>E2C6J2_HARSA</name>
<dbReference type="Proteomes" id="UP000008237">
    <property type="component" value="Unassembled WGS sequence"/>
</dbReference>
<dbReference type="EMBL" id="GL453159">
    <property type="protein sequence ID" value="EFN76451.1"/>
    <property type="molecule type" value="Genomic_DNA"/>
</dbReference>
<evidence type="ECO:0000313" key="2">
    <source>
        <dbReference type="EMBL" id="EFN76451.1"/>
    </source>
</evidence>
<accession>E2C6J2</accession>
<evidence type="ECO:0000256" key="1">
    <source>
        <dbReference type="SAM" id="MobiDB-lite"/>
    </source>
</evidence>
<feature type="region of interest" description="Disordered" evidence="1">
    <location>
        <begin position="25"/>
        <end position="73"/>
    </location>
</feature>
<feature type="compositionally biased region" description="Basic and acidic residues" evidence="1">
    <location>
        <begin position="60"/>
        <end position="73"/>
    </location>
</feature>